<gene>
    <name evidence="1" type="ORF">SPELUC_LOCUS9165</name>
</gene>
<sequence length="52" mass="5734">CALGRIRIVLAMNITSTNTMDVQNITSTNTIDYLLLLTTPPPPQVQHLQKAL</sequence>
<comment type="caution">
    <text evidence="1">The sequence shown here is derived from an EMBL/GenBank/DDBJ whole genome shotgun (WGS) entry which is preliminary data.</text>
</comment>
<accession>A0ACA9NLX9</accession>
<evidence type="ECO:0000313" key="1">
    <source>
        <dbReference type="EMBL" id="CAG8658101.1"/>
    </source>
</evidence>
<proteinExistence type="predicted"/>
<protein>
    <submittedName>
        <fullName evidence="1">2194_t:CDS:1</fullName>
    </submittedName>
</protein>
<dbReference type="Proteomes" id="UP000789366">
    <property type="component" value="Unassembled WGS sequence"/>
</dbReference>
<evidence type="ECO:0000313" key="2">
    <source>
        <dbReference type="Proteomes" id="UP000789366"/>
    </source>
</evidence>
<reference evidence="1" key="1">
    <citation type="submission" date="2021-06" db="EMBL/GenBank/DDBJ databases">
        <authorList>
            <person name="Kallberg Y."/>
            <person name="Tangrot J."/>
            <person name="Rosling A."/>
        </authorList>
    </citation>
    <scope>NUCLEOTIDE SEQUENCE</scope>
    <source>
        <strain evidence="1">28 12/20/2015</strain>
    </source>
</reference>
<organism evidence="1 2">
    <name type="scientific">Cetraspora pellucida</name>
    <dbReference type="NCBI Taxonomy" id="1433469"/>
    <lineage>
        <taxon>Eukaryota</taxon>
        <taxon>Fungi</taxon>
        <taxon>Fungi incertae sedis</taxon>
        <taxon>Mucoromycota</taxon>
        <taxon>Glomeromycotina</taxon>
        <taxon>Glomeromycetes</taxon>
        <taxon>Diversisporales</taxon>
        <taxon>Gigasporaceae</taxon>
        <taxon>Cetraspora</taxon>
    </lineage>
</organism>
<name>A0ACA9NLX9_9GLOM</name>
<keyword evidence="2" id="KW-1185">Reference proteome</keyword>
<dbReference type="EMBL" id="CAJVPW010014978">
    <property type="protein sequence ID" value="CAG8658101.1"/>
    <property type="molecule type" value="Genomic_DNA"/>
</dbReference>
<feature type="non-terminal residue" evidence="1">
    <location>
        <position position="1"/>
    </location>
</feature>